<name>A0A284VLA0_9EURY</name>
<accession>A0A284VLA0</accession>
<reference evidence="2" key="1">
    <citation type="submission" date="2017-06" db="EMBL/GenBank/DDBJ databases">
        <authorList>
            <person name="Cremers G."/>
        </authorList>
    </citation>
    <scope>NUCLEOTIDE SEQUENCE [LARGE SCALE GENOMIC DNA]</scope>
</reference>
<sequence>MLALFEQRIKSYDIIVSCPPEVNYGKIPGSGKSTLTHADLHEMQCPQFTTRNKMQEMRIYTSQTEIKGTEGQRNINCLCK</sequence>
<dbReference type="Proteomes" id="UP000218615">
    <property type="component" value="Unassembled WGS sequence"/>
</dbReference>
<proteinExistence type="predicted"/>
<evidence type="ECO:0000313" key="1">
    <source>
        <dbReference type="EMBL" id="SNQ60022.1"/>
    </source>
</evidence>
<gene>
    <name evidence="1" type="ORF">MNV_1510015</name>
</gene>
<keyword evidence="2" id="KW-1185">Reference proteome</keyword>
<protein>
    <submittedName>
        <fullName evidence="1">Uncharacterized protein</fullName>
    </submittedName>
</protein>
<dbReference type="EMBL" id="FZMP01000059">
    <property type="protein sequence ID" value="SNQ60022.1"/>
    <property type="molecule type" value="Genomic_DNA"/>
</dbReference>
<organism evidence="1 2">
    <name type="scientific">Candidatus Methanoperedens nitratireducens</name>
    <dbReference type="NCBI Taxonomy" id="1392998"/>
    <lineage>
        <taxon>Archaea</taxon>
        <taxon>Methanobacteriati</taxon>
        <taxon>Methanobacteriota</taxon>
        <taxon>Stenosarchaea group</taxon>
        <taxon>Methanomicrobia</taxon>
        <taxon>Methanosarcinales</taxon>
        <taxon>ANME-2 cluster</taxon>
        <taxon>Candidatus Methanoperedentaceae</taxon>
        <taxon>Candidatus Methanoperedens</taxon>
    </lineage>
</organism>
<evidence type="ECO:0000313" key="2">
    <source>
        <dbReference type="Proteomes" id="UP000218615"/>
    </source>
</evidence>
<dbReference type="AlphaFoldDB" id="A0A284VLA0"/>